<evidence type="ECO:0000313" key="6">
    <source>
        <dbReference type="Proteomes" id="UP001212841"/>
    </source>
</evidence>
<dbReference type="InterPro" id="IPR036678">
    <property type="entry name" value="MutS_con_dom_sf"/>
</dbReference>
<dbReference type="InterPro" id="IPR007696">
    <property type="entry name" value="DNA_mismatch_repair_MutS_core"/>
</dbReference>
<dbReference type="AlphaFoldDB" id="A0AAD5SPX4"/>
<dbReference type="GO" id="GO:0006298">
    <property type="term" value="P:mismatch repair"/>
    <property type="evidence" value="ECO:0007669"/>
    <property type="project" value="InterPro"/>
</dbReference>
<dbReference type="InterPro" id="IPR007860">
    <property type="entry name" value="DNA_mmatch_repair_MutS_con_dom"/>
</dbReference>
<organism evidence="5 6">
    <name type="scientific">Rhizophlyctis rosea</name>
    <dbReference type="NCBI Taxonomy" id="64517"/>
    <lineage>
        <taxon>Eukaryota</taxon>
        <taxon>Fungi</taxon>
        <taxon>Fungi incertae sedis</taxon>
        <taxon>Chytridiomycota</taxon>
        <taxon>Chytridiomycota incertae sedis</taxon>
        <taxon>Chytridiomycetes</taxon>
        <taxon>Rhizophlyctidales</taxon>
        <taxon>Rhizophlyctidaceae</taxon>
        <taxon>Rhizophlyctis</taxon>
    </lineage>
</organism>
<evidence type="ECO:0000256" key="3">
    <source>
        <dbReference type="SAM" id="MobiDB-lite"/>
    </source>
</evidence>
<name>A0AAD5SPX4_9FUNG</name>
<dbReference type="GO" id="GO:0007131">
    <property type="term" value="P:reciprocal meiotic recombination"/>
    <property type="evidence" value="ECO:0007669"/>
    <property type="project" value="TreeGrafter"/>
</dbReference>
<protein>
    <submittedName>
        <fullName evidence="5">MutS protein msh4</fullName>
    </submittedName>
</protein>
<feature type="compositionally biased region" description="Low complexity" evidence="3">
    <location>
        <begin position="43"/>
        <end position="53"/>
    </location>
</feature>
<evidence type="ECO:0000259" key="4">
    <source>
        <dbReference type="SMART" id="SM00533"/>
    </source>
</evidence>
<keyword evidence="6" id="KW-1185">Reference proteome</keyword>
<dbReference type="Pfam" id="PF05192">
    <property type="entry name" value="MutS_III"/>
    <property type="match status" value="1"/>
</dbReference>
<evidence type="ECO:0000256" key="1">
    <source>
        <dbReference type="ARBA" id="ARBA00006271"/>
    </source>
</evidence>
<comment type="similarity">
    <text evidence="1">Belongs to the DNA mismatch repair MutS family.</text>
</comment>
<dbReference type="FunFam" id="3.30.420.110:FF:000003">
    <property type="entry name" value="mutS protein homolog 4"/>
    <property type="match status" value="1"/>
</dbReference>
<reference evidence="5" key="1">
    <citation type="submission" date="2020-05" db="EMBL/GenBank/DDBJ databases">
        <title>Phylogenomic resolution of chytrid fungi.</title>
        <authorList>
            <person name="Stajich J.E."/>
            <person name="Amses K."/>
            <person name="Simmons R."/>
            <person name="Seto K."/>
            <person name="Myers J."/>
            <person name="Bonds A."/>
            <person name="Quandt C.A."/>
            <person name="Barry K."/>
            <person name="Liu P."/>
            <person name="Grigoriev I."/>
            <person name="Longcore J.E."/>
            <person name="James T.Y."/>
        </authorList>
    </citation>
    <scope>NUCLEOTIDE SEQUENCE</scope>
    <source>
        <strain evidence="5">JEL0318</strain>
    </source>
</reference>
<evidence type="ECO:0000313" key="5">
    <source>
        <dbReference type="EMBL" id="KAJ3055925.1"/>
    </source>
</evidence>
<dbReference type="GO" id="GO:0005634">
    <property type="term" value="C:nucleus"/>
    <property type="evidence" value="ECO:0007669"/>
    <property type="project" value="TreeGrafter"/>
</dbReference>
<dbReference type="InterPro" id="IPR036187">
    <property type="entry name" value="DNA_mismatch_repair_MutS_sf"/>
</dbReference>
<gene>
    <name evidence="5" type="primary">MSH4</name>
    <name evidence="5" type="ORF">HK097_008734</name>
</gene>
<dbReference type="GO" id="GO:0030983">
    <property type="term" value="F:mismatched DNA binding"/>
    <property type="evidence" value="ECO:0007669"/>
    <property type="project" value="InterPro"/>
</dbReference>
<comment type="caution">
    <text evidence="5">The sequence shown here is derived from an EMBL/GenBank/DDBJ whole genome shotgun (WGS) entry which is preliminary data.</text>
</comment>
<feature type="compositionally biased region" description="Low complexity" evidence="3">
    <location>
        <begin position="1"/>
        <end position="19"/>
    </location>
</feature>
<feature type="coiled-coil region" evidence="2">
    <location>
        <begin position="379"/>
        <end position="406"/>
    </location>
</feature>
<feature type="region of interest" description="Disordered" evidence="3">
    <location>
        <begin position="1"/>
        <end position="85"/>
    </location>
</feature>
<dbReference type="InterPro" id="IPR045076">
    <property type="entry name" value="MutS"/>
</dbReference>
<dbReference type="FunFam" id="1.10.1420.10:FF:000013">
    <property type="entry name" value="mutS protein homolog 4"/>
    <property type="match status" value="1"/>
</dbReference>
<dbReference type="GO" id="GO:0005524">
    <property type="term" value="F:ATP binding"/>
    <property type="evidence" value="ECO:0007669"/>
    <property type="project" value="InterPro"/>
</dbReference>
<dbReference type="SUPFAM" id="SSF53150">
    <property type="entry name" value="DNA repair protein MutS, domain II"/>
    <property type="match status" value="1"/>
</dbReference>
<dbReference type="PANTHER" id="PTHR11361">
    <property type="entry name" value="DNA MISMATCH REPAIR PROTEIN MUTS FAMILY MEMBER"/>
    <property type="match status" value="1"/>
</dbReference>
<accession>A0AAD5SPX4</accession>
<dbReference type="EMBL" id="JADGJD010000053">
    <property type="protein sequence ID" value="KAJ3055925.1"/>
    <property type="molecule type" value="Genomic_DNA"/>
</dbReference>
<proteinExistence type="inferred from homology"/>
<feature type="domain" description="DNA mismatch repair protein MutS core" evidence="4">
    <location>
        <begin position="258"/>
        <end position="515"/>
    </location>
</feature>
<evidence type="ECO:0000256" key="2">
    <source>
        <dbReference type="SAM" id="Coils"/>
    </source>
</evidence>
<sequence length="519" mass="56959">MSYSSRSSSSQGFSDAFSSLPGPLSRTVNAKLAPRDSTAERLSTTSSTSSWSSYIDSNAAGSRKVGSSRPGTARSARPNPPRGPGAPDTYFVVAIIEGRGAASEVGIAAIDLRTSECILSQTYVKTLHKLNLLEPVQIVTSITTVEPKSKLISIIEDALPDVEVTALMRKYFNDNAGVQYIKQYGLAEEYGSLMLGISAKYFCLAATAALLKYVESMQNVLFTSHSIRFKYQTVEGSMMIDAATARNLELVVNIVQPKSTHTLLGVLNKTQTAMGARLLRMNILQPLCDISTLNARLDAVEDLTRSEESFFDVRSALKSFLDVDSLITSMIQVPAKTTVKHAENSINHVISLKHTLLLIVPLRLALGGATSDLLRAILKVLSDDRLEALQKRIDEIINEDVQYQKSAMGLRNQRCYAVKAGFNGLLDVARQTYMETTNDVYELVNGYREKHGLPVKLNYNPAMSFHMTLTQDQLGDRELPEEFINVIRKKKLLTFTSLRLVGYVSPAPAKVFVNSISAA</sequence>
<dbReference type="SUPFAM" id="SSF48334">
    <property type="entry name" value="DNA repair protein MutS, domain III"/>
    <property type="match status" value="1"/>
</dbReference>
<dbReference type="SMART" id="SM00533">
    <property type="entry name" value="MUTSd"/>
    <property type="match status" value="1"/>
</dbReference>
<dbReference type="Gene3D" id="1.10.1420.10">
    <property type="match status" value="1"/>
</dbReference>
<dbReference type="Pfam" id="PF05188">
    <property type="entry name" value="MutS_II"/>
    <property type="match status" value="1"/>
</dbReference>
<dbReference type="Gene3D" id="3.30.420.110">
    <property type="entry name" value="MutS, connector domain"/>
    <property type="match status" value="1"/>
</dbReference>
<dbReference type="PANTHER" id="PTHR11361:SF21">
    <property type="entry name" value="MUTS PROTEIN HOMOLOG 4"/>
    <property type="match status" value="1"/>
</dbReference>
<keyword evidence="2" id="KW-0175">Coiled coil</keyword>
<dbReference type="Proteomes" id="UP001212841">
    <property type="component" value="Unassembled WGS sequence"/>
</dbReference>
<dbReference type="GO" id="GO:0140664">
    <property type="term" value="F:ATP-dependent DNA damage sensor activity"/>
    <property type="evidence" value="ECO:0007669"/>
    <property type="project" value="InterPro"/>
</dbReference>